<proteinExistence type="predicted"/>
<accession>A0A0F9KRD4</accession>
<name>A0A0F9KRD4_9ZZZZ</name>
<comment type="caution">
    <text evidence="1">The sequence shown here is derived from an EMBL/GenBank/DDBJ whole genome shotgun (WGS) entry which is preliminary data.</text>
</comment>
<organism evidence="1">
    <name type="scientific">marine sediment metagenome</name>
    <dbReference type="NCBI Taxonomy" id="412755"/>
    <lineage>
        <taxon>unclassified sequences</taxon>
        <taxon>metagenomes</taxon>
        <taxon>ecological metagenomes</taxon>
    </lineage>
</organism>
<evidence type="ECO:0000313" key="1">
    <source>
        <dbReference type="EMBL" id="KKM17980.1"/>
    </source>
</evidence>
<protein>
    <submittedName>
        <fullName evidence="1">Uncharacterized protein</fullName>
    </submittedName>
</protein>
<gene>
    <name evidence="1" type="ORF">LCGC14_1670230</name>
</gene>
<reference evidence="1" key="1">
    <citation type="journal article" date="2015" name="Nature">
        <title>Complex archaea that bridge the gap between prokaryotes and eukaryotes.</title>
        <authorList>
            <person name="Spang A."/>
            <person name="Saw J.H."/>
            <person name="Jorgensen S.L."/>
            <person name="Zaremba-Niedzwiedzka K."/>
            <person name="Martijn J."/>
            <person name="Lind A.E."/>
            <person name="van Eijk R."/>
            <person name="Schleper C."/>
            <person name="Guy L."/>
            <person name="Ettema T.J."/>
        </authorList>
    </citation>
    <scope>NUCLEOTIDE SEQUENCE</scope>
</reference>
<sequence length="69" mass="7712">MMKKHPLAIAWDEWKAANPKSFAAKTLGTKAPDVYLENRIAAAFSAGAVAQRQIYLKAEAAWRFFEKAD</sequence>
<dbReference type="EMBL" id="LAZR01014328">
    <property type="protein sequence ID" value="KKM17980.1"/>
    <property type="molecule type" value="Genomic_DNA"/>
</dbReference>
<dbReference type="AlphaFoldDB" id="A0A0F9KRD4"/>